<reference evidence="15 16" key="1">
    <citation type="submission" date="2023-07" db="EMBL/GenBank/DDBJ databases">
        <title>Genomic Encyclopedia of Type Strains, Phase IV (KMG-IV): sequencing the most valuable type-strain genomes for metagenomic binning, comparative biology and taxonomic classification.</title>
        <authorList>
            <person name="Goeker M."/>
        </authorList>
    </citation>
    <scope>NUCLEOTIDE SEQUENCE [LARGE SCALE GENOMIC DNA]</scope>
    <source>
        <strain evidence="15 16">B1-1</strain>
    </source>
</reference>
<dbReference type="EMBL" id="JAUSWJ010000001">
    <property type="protein sequence ID" value="MDQ0517491.1"/>
    <property type="molecule type" value="Genomic_DNA"/>
</dbReference>
<evidence type="ECO:0000256" key="4">
    <source>
        <dbReference type="ARBA" id="ARBA00022475"/>
    </source>
</evidence>
<sequence>MKSGSIAGYSAPQIALHWLIAALVLFQLVFGESMSVALDAAGEGEAVSASDASLASAHYWIGIAILVLVGLRLALRLTAGAPAPQPSGTPIFDRLAHAVHWLFYALLVAMPVTGLLAYYVSPEIGEVHEIGKPVFILLIAVHVAGALYHQFLLKDGTLRRMLVPSR</sequence>
<keyword evidence="8" id="KW-0249">Electron transport</keyword>
<evidence type="ECO:0000259" key="14">
    <source>
        <dbReference type="Pfam" id="PF01292"/>
    </source>
</evidence>
<feature type="transmembrane region" description="Helical" evidence="13">
    <location>
        <begin position="101"/>
        <end position="121"/>
    </location>
</feature>
<dbReference type="PANTHER" id="PTHR30529:SF7">
    <property type="entry name" value="CYTOCHROME B561 BACTERIAL_NI-HYDROGENASE DOMAIN-CONTAINING PROTEIN"/>
    <property type="match status" value="1"/>
</dbReference>
<comment type="subcellular location">
    <subcellularLocation>
        <location evidence="2">Cell membrane</location>
        <topology evidence="2">Multi-pass membrane protein</topology>
    </subcellularLocation>
</comment>
<evidence type="ECO:0000256" key="3">
    <source>
        <dbReference type="ARBA" id="ARBA00022448"/>
    </source>
</evidence>
<keyword evidence="3" id="KW-0813">Transport</keyword>
<dbReference type="Pfam" id="PF01292">
    <property type="entry name" value="Ni_hydr_CYTB"/>
    <property type="match status" value="1"/>
</dbReference>
<name>A0ABU0M941_9HYPH</name>
<feature type="transmembrane region" description="Helical" evidence="13">
    <location>
        <begin position="133"/>
        <end position="153"/>
    </location>
</feature>
<evidence type="ECO:0000256" key="6">
    <source>
        <dbReference type="ARBA" id="ARBA00022692"/>
    </source>
</evidence>
<evidence type="ECO:0000256" key="8">
    <source>
        <dbReference type="ARBA" id="ARBA00022982"/>
    </source>
</evidence>
<dbReference type="Proteomes" id="UP001223743">
    <property type="component" value="Unassembled WGS sequence"/>
</dbReference>
<evidence type="ECO:0000256" key="9">
    <source>
        <dbReference type="ARBA" id="ARBA00022989"/>
    </source>
</evidence>
<accession>A0ABU0M941</accession>
<dbReference type="PANTHER" id="PTHR30529">
    <property type="entry name" value="CYTOCHROME B561"/>
    <property type="match status" value="1"/>
</dbReference>
<evidence type="ECO:0000256" key="13">
    <source>
        <dbReference type="SAM" id="Phobius"/>
    </source>
</evidence>
<evidence type="ECO:0000313" key="15">
    <source>
        <dbReference type="EMBL" id="MDQ0517491.1"/>
    </source>
</evidence>
<keyword evidence="16" id="KW-1185">Reference proteome</keyword>
<evidence type="ECO:0000256" key="5">
    <source>
        <dbReference type="ARBA" id="ARBA00022617"/>
    </source>
</evidence>
<comment type="cofactor">
    <cofactor evidence="1">
        <name>heme b</name>
        <dbReference type="ChEBI" id="CHEBI:60344"/>
    </cofactor>
</comment>
<protein>
    <submittedName>
        <fullName evidence="15">Cytochrome b561</fullName>
    </submittedName>
</protein>
<evidence type="ECO:0000256" key="10">
    <source>
        <dbReference type="ARBA" id="ARBA00023004"/>
    </source>
</evidence>
<dbReference type="InterPro" id="IPR052168">
    <property type="entry name" value="Cytochrome_b561_oxidase"/>
</dbReference>
<keyword evidence="4" id="KW-1003">Cell membrane</keyword>
<feature type="transmembrane region" description="Helical" evidence="13">
    <location>
        <begin position="55"/>
        <end position="75"/>
    </location>
</feature>
<organism evidence="15 16">
    <name type="scientific">Kaistia geumhonensis</name>
    <dbReference type="NCBI Taxonomy" id="410839"/>
    <lineage>
        <taxon>Bacteria</taxon>
        <taxon>Pseudomonadati</taxon>
        <taxon>Pseudomonadota</taxon>
        <taxon>Alphaproteobacteria</taxon>
        <taxon>Hyphomicrobiales</taxon>
        <taxon>Kaistiaceae</taxon>
        <taxon>Kaistia</taxon>
    </lineage>
</organism>
<dbReference type="Gene3D" id="1.20.950.20">
    <property type="entry name" value="Transmembrane di-heme cytochromes, Chain C"/>
    <property type="match status" value="1"/>
</dbReference>
<comment type="caution">
    <text evidence="15">The sequence shown here is derived from an EMBL/GenBank/DDBJ whole genome shotgun (WGS) entry which is preliminary data.</text>
</comment>
<feature type="domain" description="Cytochrome b561 bacterial/Ni-hydrogenase" evidence="14">
    <location>
        <begin position="9"/>
        <end position="162"/>
    </location>
</feature>
<keyword evidence="6 13" id="KW-0812">Transmembrane</keyword>
<evidence type="ECO:0000256" key="7">
    <source>
        <dbReference type="ARBA" id="ARBA00022723"/>
    </source>
</evidence>
<evidence type="ECO:0000256" key="2">
    <source>
        <dbReference type="ARBA" id="ARBA00004651"/>
    </source>
</evidence>
<comment type="similarity">
    <text evidence="12">Belongs to the cytochrome b561 family.</text>
</comment>
<keyword evidence="9 13" id="KW-1133">Transmembrane helix</keyword>
<keyword evidence="5" id="KW-0349">Heme</keyword>
<proteinExistence type="inferred from homology"/>
<dbReference type="SUPFAM" id="SSF81342">
    <property type="entry name" value="Transmembrane di-heme cytochromes"/>
    <property type="match status" value="1"/>
</dbReference>
<keyword evidence="7" id="KW-0479">Metal-binding</keyword>
<evidence type="ECO:0000256" key="12">
    <source>
        <dbReference type="ARBA" id="ARBA00037975"/>
    </source>
</evidence>
<dbReference type="RefSeq" id="WP_266283182.1">
    <property type="nucleotide sequence ID" value="NZ_JAPKNF010000002.1"/>
</dbReference>
<dbReference type="InterPro" id="IPR016174">
    <property type="entry name" value="Di-haem_cyt_TM"/>
</dbReference>
<keyword evidence="10" id="KW-0408">Iron</keyword>
<evidence type="ECO:0000256" key="11">
    <source>
        <dbReference type="ARBA" id="ARBA00023136"/>
    </source>
</evidence>
<evidence type="ECO:0000313" key="16">
    <source>
        <dbReference type="Proteomes" id="UP001223743"/>
    </source>
</evidence>
<keyword evidence="11 13" id="KW-0472">Membrane</keyword>
<evidence type="ECO:0000256" key="1">
    <source>
        <dbReference type="ARBA" id="ARBA00001970"/>
    </source>
</evidence>
<gene>
    <name evidence="15" type="ORF">QO015_003104</name>
</gene>
<dbReference type="InterPro" id="IPR011577">
    <property type="entry name" value="Cyt_b561_bac/Ni-Hgenase"/>
</dbReference>